<dbReference type="InterPro" id="IPR009003">
    <property type="entry name" value="Peptidase_S1_PA"/>
</dbReference>
<accession>A0A897MGR6</accession>
<dbReference type="EMBL" id="CP064786">
    <property type="protein sequence ID" value="QSG01340.1"/>
    <property type="molecule type" value="Genomic_DNA"/>
</dbReference>
<dbReference type="GeneID" id="70683488"/>
<feature type="domain" description="PDZ" evidence="4">
    <location>
        <begin position="249"/>
        <end position="339"/>
    </location>
</feature>
<dbReference type="InterPro" id="IPR001940">
    <property type="entry name" value="Peptidase_S1C"/>
</dbReference>
<dbReference type="InterPro" id="IPR051201">
    <property type="entry name" value="Chloro_Bact_Ser_Proteases"/>
</dbReference>
<dbReference type="Proteomes" id="UP000663586">
    <property type="component" value="Chromosome"/>
</dbReference>
<reference evidence="5" key="1">
    <citation type="submission" date="2020-11" db="EMBL/GenBank/DDBJ databases">
        <title>Carbohydrate-dependent, anaerobic sulfur respiration: A novel catabolism in halophilic archaea.</title>
        <authorList>
            <person name="Sorokin D.Y."/>
            <person name="Messina E."/>
            <person name="Smedile F."/>
            <person name="La Cono V."/>
            <person name="Hallsworth J.E."/>
            <person name="Yakimov M.M."/>
        </authorList>
    </citation>
    <scope>NUCLEOTIDE SEQUENCE</scope>
    <source>
        <strain evidence="5">AArc-S</strain>
    </source>
</reference>
<dbReference type="Gene3D" id="2.40.10.120">
    <property type="match status" value="1"/>
</dbReference>
<dbReference type="RefSeq" id="WP_238478472.1">
    <property type="nucleotide sequence ID" value="NZ_CP064786.1"/>
</dbReference>
<dbReference type="PANTHER" id="PTHR43343:SF3">
    <property type="entry name" value="PROTEASE DO-LIKE 8, CHLOROPLASTIC"/>
    <property type="match status" value="1"/>
</dbReference>
<evidence type="ECO:0000256" key="3">
    <source>
        <dbReference type="SAM" id="MobiDB-lite"/>
    </source>
</evidence>
<evidence type="ECO:0000256" key="2">
    <source>
        <dbReference type="ARBA" id="ARBA00022801"/>
    </source>
</evidence>
<dbReference type="Pfam" id="PF13180">
    <property type="entry name" value="PDZ_2"/>
    <property type="match status" value="1"/>
</dbReference>
<dbReference type="PRINTS" id="PR00834">
    <property type="entry name" value="PROTEASES2C"/>
</dbReference>
<evidence type="ECO:0000259" key="4">
    <source>
        <dbReference type="SMART" id="SM00228"/>
    </source>
</evidence>
<dbReference type="InterPro" id="IPR036034">
    <property type="entry name" value="PDZ_sf"/>
</dbReference>
<dbReference type="InterPro" id="IPR001478">
    <property type="entry name" value="PDZ"/>
</dbReference>
<evidence type="ECO:0000313" key="6">
    <source>
        <dbReference type="Proteomes" id="UP000663586"/>
    </source>
</evidence>
<proteinExistence type="predicted"/>
<dbReference type="SMART" id="SM00228">
    <property type="entry name" value="PDZ"/>
    <property type="match status" value="1"/>
</dbReference>
<dbReference type="KEGG" id="hara:AArcS_0100"/>
<protein>
    <submittedName>
        <fullName evidence="5">Serine protease Do (Heat-shock protein)</fullName>
    </submittedName>
</protein>
<dbReference type="SUPFAM" id="SSF50494">
    <property type="entry name" value="Trypsin-like serine proteases"/>
    <property type="match status" value="1"/>
</dbReference>
<keyword evidence="6" id="KW-1185">Reference proteome</keyword>
<dbReference type="PROSITE" id="PS51257">
    <property type="entry name" value="PROKAR_LIPOPROTEIN"/>
    <property type="match status" value="1"/>
</dbReference>
<evidence type="ECO:0000256" key="1">
    <source>
        <dbReference type="ARBA" id="ARBA00022670"/>
    </source>
</evidence>
<dbReference type="GO" id="GO:0006508">
    <property type="term" value="P:proteolysis"/>
    <property type="evidence" value="ECO:0007669"/>
    <property type="project" value="UniProtKB-KW"/>
</dbReference>
<evidence type="ECO:0000313" key="5">
    <source>
        <dbReference type="EMBL" id="QSG01340.1"/>
    </source>
</evidence>
<keyword evidence="2" id="KW-0378">Hydrolase</keyword>
<keyword evidence="1 5" id="KW-0645">Protease</keyword>
<feature type="region of interest" description="Disordered" evidence="3">
    <location>
        <begin position="281"/>
        <end position="300"/>
    </location>
</feature>
<organism evidence="5 6">
    <name type="scientific">Natranaeroarchaeum sulfidigenes</name>
    <dbReference type="NCBI Taxonomy" id="2784880"/>
    <lineage>
        <taxon>Archaea</taxon>
        <taxon>Methanobacteriati</taxon>
        <taxon>Methanobacteriota</taxon>
        <taxon>Stenosarchaea group</taxon>
        <taxon>Halobacteria</taxon>
        <taxon>Halobacteriales</taxon>
        <taxon>Natronoarchaeaceae</taxon>
        <taxon>Natranaeroarchaeum</taxon>
    </lineage>
</organism>
<gene>
    <name evidence="5" type="primary">degQ</name>
    <name evidence="5" type="ORF">AArcS_0100</name>
</gene>
<dbReference type="Gene3D" id="2.30.42.10">
    <property type="match status" value="1"/>
</dbReference>
<dbReference type="SUPFAM" id="SSF50156">
    <property type="entry name" value="PDZ domain-like"/>
    <property type="match status" value="1"/>
</dbReference>
<dbReference type="GO" id="GO:0004252">
    <property type="term" value="F:serine-type endopeptidase activity"/>
    <property type="evidence" value="ECO:0007669"/>
    <property type="project" value="InterPro"/>
</dbReference>
<dbReference type="PROSITE" id="PS51318">
    <property type="entry name" value="TAT"/>
    <property type="match status" value="1"/>
</dbReference>
<dbReference type="AlphaFoldDB" id="A0A897MGR6"/>
<name>A0A897MGR6_9EURY</name>
<dbReference type="PANTHER" id="PTHR43343">
    <property type="entry name" value="PEPTIDASE S12"/>
    <property type="match status" value="1"/>
</dbReference>
<dbReference type="Pfam" id="PF13365">
    <property type="entry name" value="Trypsin_2"/>
    <property type="match status" value="1"/>
</dbReference>
<sequence length="354" mass="36228">MTDRETTRRRVLSATGAVLVGGIAGCVGTPEPGDDGEETATAPQVENGDENAYTAVYETVIDSVVLVQVTGSEFGQGEGTGFVYDDEHLVTNDHVVAGADEIDIQFEGGQWRSAEIVGTDPHSDLAVLDVEDIPESATPLSLSETDAAVGQEVVAIGNPLGLDASVSRGIVSGVERSLPSPTEFNIPDAIQTDAAVNPGNSGGPLVNLDGGVEGVIFAGGGDNIGFAISAALARRVVPSLIETGEYDHSYLGVQFTPVTPEVADANDLEAARGVLITGVESGGPADGQLETNASPESPEGDVVTGIDGTEIPDENAFSSHLALETSPDETISMTVVRDGVEQSVSVTLGARSDA</sequence>
<dbReference type="InterPro" id="IPR006311">
    <property type="entry name" value="TAT_signal"/>
</dbReference>